<dbReference type="EnsemblPlants" id="OPUNC07G00030.1">
    <property type="protein sequence ID" value="OPUNC07G00030.1"/>
    <property type="gene ID" value="OPUNC07G00030"/>
</dbReference>
<evidence type="ECO:0000313" key="3">
    <source>
        <dbReference type="Proteomes" id="UP000026962"/>
    </source>
</evidence>
<reference evidence="2" key="1">
    <citation type="submission" date="2015-04" db="UniProtKB">
        <authorList>
            <consortium name="EnsemblPlants"/>
        </authorList>
    </citation>
    <scope>IDENTIFICATION</scope>
</reference>
<reference evidence="2" key="2">
    <citation type="submission" date="2018-05" db="EMBL/GenBank/DDBJ databases">
        <title>OpunRS2 (Oryza punctata Reference Sequence Version 2).</title>
        <authorList>
            <person name="Zhang J."/>
            <person name="Kudrna D."/>
            <person name="Lee S."/>
            <person name="Talag J."/>
            <person name="Welchert J."/>
            <person name="Wing R.A."/>
        </authorList>
    </citation>
    <scope>NUCLEOTIDE SEQUENCE [LARGE SCALE GENOMIC DNA]</scope>
</reference>
<dbReference type="PANTHER" id="PTHR36741:SF1">
    <property type="entry name" value="OS07G0100500 PROTEIN"/>
    <property type="match status" value="1"/>
</dbReference>
<feature type="compositionally biased region" description="Basic and acidic residues" evidence="1">
    <location>
        <begin position="1"/>
        <end position="16"/>
    </location>
</feature>
<protein>
    <submittedName>
        <fullName evidence="2">Uncharacterized protein</fullName>
    </submittedName>
</protein>
<evidence type="ECO:0000256" key="1">
    <source>
        <dbReference type="SAM" id="MobiDB-lite"/>
    </source>
</evidence>
<dbReference type="eggNOG" id="ENOG502QPND">
    <property type="taxonomic scope" value="Eukaryota"/>
</dbReference>
<dbReference type="OMA" id="KPQCAAI"/>
<keyword evidence="3" id="KW-1185">Reference proteome</keyword>
<sequence>MGAPPTRERVPEAEAEARDEEAEVSRSGEQGGGEASTTQQQPVPLRHQLLGACRADERLRPLLTLNLSCGAAEDRFISHLSQHFEASEVGLLYRCLCVPLVALHVGKVDRHGPLLCPTPIRGKLSLGLLPSSSMCIIFAGDDGHSEQLALLNNDHEVSEVCVEEISADNTGRSFLIRISESKVFYYWCAEKSKKHGMDLLAKMKNLLQGRPTLSDLTGISDSRLDAFATHLHAYLVASSIGDVKSLGSLNDFLGASSPQDQYLQPSSVVSKSSRFRTSAANAAKANSVYQTSLSPRSGAFKDGVPRMLCAKIAGRDKLKRRGDWLSSSTGPDDANLLIPKIVSSDSASEKCGGDCSENSANSPPLDLPLSFPLLPSLFPLATQYPLTKDSTEQPFKPYYCWCPPCPSSSSLQYSVTPLHMPVTSVEPLPMPPLSSLLPNDQPPTSTVSAKMDTTDLQSLNLPSILHDPLLHLPLPTSPLVSLHGSQVPTFTPLMSDPIVHVPVIDVCSSGQAYLVSCGPSMSSTVPLLPSLKPLIPETESLVERSARETLMRLIASTPSASNPQLVNILPAVLTDVPEMNVRKHLGVHPGDRLSSSCSVDVIGPGFAVTEDDASVGDGAHATFAEYGDIGDQQHFQSM</sequence>
<dbReference type="AlphaFoldDB" id="A0A0E0LG16"/>
<name>A0A0E0LG16_ORYPU</name>
<evidence type="ECO:0000313" key="2">
    <source>
        <dbReference type="EnsemblPlants" id="OPUNC07G00030.1"/>
    </source>
</evidence>
<organism evidence="2">
    <name type="scientific">Oryza punctata</name>
    <name type="common">Red rice</name>
    <dbReference type="NCBI Taxonomy" id="4537"/>
    <lineage>
        <taxon>Eukaryota</taxon>
        <taxon>Viridiplantae</taxon>
        <taxon>Streptophyta</taxon>
        <taxon>Embryophyta</taxon>
        <taxon>Tracheophyta</taxon>
        <taxon>Spermatophyta</taxon>
        <taxon>Magnoliopsida</taxon>
        <taxon>Liliopsida</taxon>
        <taxon>Poales</taxon>
        <taxon>Poaceae</taxon>
        <taxon>BOP clade</taxon>
        <taxon>Oryzoideae</taxon>
        <taxon>Oryzeae</taxon>
        <taxon>Oryzinae</taxon>
        <taxon>Oryza</taxon>
    </lineage>
</organism>
<dbReference type="PANTHER" id="PTHR36741">
    <property type="entry name" value="OS07G0100500 PROTEIN"/>
    <property type="match status" value="1"/>
</dbReference>
<dbReference type="HOGENOM" id="CLU_014966_0_0_1"/>
<dbReference type="Gramene" id="OPUNC07G00030.1">
    <property type="protein sequence ID" value="OPUNC07G00030.1"/>
    <property type="gene ID" value="OPUNC07G00030"/>
</dbReference>
<feature type="region of interest" description="Disordered" evidence="1">
    <location>
        <begin position="1"/>
        <end position="43"/>
    </location>
</feature>
<proteinExistence type="predicted"/>
<dbReference type="STRING" id="4537.A0A0E0LG16"/>
<dbReference type="Proteomes" id="UP000026962">
    <property type="component" value="Chromosome 7"/>
</dbReference>
<accession>A0A0E0LG16</accession>